<dbReference type="AlphaFoldDB" id="A0A263BXD9"/>
<dbReference type="RefSeq" id="WP_094920819.1">
    <property type="nucleotide sequence ID" value="NZ_NPIA01000001.1"/>
</dbReference>
<gene>
    <name evidence="1" type="ORF">CIB95_01355</name>
</gene>
<reference evidence="1 2" key="2">
    <citation type="submission" date="2017-09" db="EMBL/GenBank/DDBJ databases">
        <title>Bacillus patelloidae sp. nov., isolated from the intestinal tract of a marine limpet.</title>
        <authorList>
            <person name="Liu R."/>
            <person name="Dong C."/>
            <person name="Shao Z."/>
        </authorList>
    </citation>
    <scope>NUCLEOTIDE SEQUENCE [LARGE SCALE GENOMIC DNA]</scope>
    <source>
        <strain evidence="1 2">SA5d-4</strain>
    </source>
</reference>
<sequence>MDQDMNMQFMSIVMKHLPEAKQLLDDQGIELNMEAMQPVMNLLLKVMNEAYELGKAE</sequence>
<accession>A0A263BXD9</accession>
<keyword evidence="2" id="KW-1185">Reference proteome</keyword>
<reference evidence="2" key="1">
    <citation type="submission" date="2017-08" db="EMBL/GenBank/DDBJ databases">
        <authorList>
            <person name="Huang Z."/>
        </authorList>
    </citation>
    <scope>NUCLEOTIDE SEQUENCE [LARGE SCALE GENOMIC DNA]</scope>
    <source>
        <strain evidence="2">SA5d-4</strain>
    </source>
</reference>
<organism evidence="1 2">
    <name type="scientific">Lottiidibacillus patelloidae</name>
    <dbReference type="NCBI Taxonomy" id="2670334"/>
    <lineage>
        <taxon>Bacteria</taxon>
        <taxon>Bacillati</taxon>
        <taxon>Bacillota</taxon>
        <taxon>Bacilli</taxon>
        <taxon>Bacillales</taxon>
        <taxon>Bacillaceae</taxon>
        <taxon>Lottiidibacillus</taxon>
    </lineage>
</organism>
<proteinExistence type="predicted"/>
<comment type="caution">
    <text evidence="1">The sequence shown here is derived from an EMBL/GenBank/DDBJ whole genome shotgun (WGS) entry which is preliminary data.</text>
</comment>
<evidence type="ECO:0000313" key="1">
    <source>
        <dbReference type="EMBL" id="OZM58248.1"/>
    </source>
</evidence>
<dbReference type="Pfam" id="PF10815">
    <property type="entry name" value="ComZ"/>
    <property type="match status" value="1"/>
</dbReference>
<dbReference type="InterPro" id="IPR024558">
    <property type="entry name" value="ComZ"/>
</dbReference>
<protein>
    <submittedName>
        <fullName evidence="1">Competence protein ComG</fullName>
    </submittedName>
</protein>
<name>A0A263BXD9_9BACI</name>
<dbReference type="EMBL" id="NPIA01000001">
    <property type="protein sequence ID" value="OZM58248.1"/>
    <property type="molecule type" value="Genomic_DNA"/>
</dbReference>
<dbReference type="Proteomes" id="UP000217083">
    <property type="component" value="Unassembled WGS sequence"/>
</dbReference>
<evidence type="ECO:0000313" key="2">
    <source>
        <dbReference type="Proteomes" id="UP000217083"/>
    </source>
</evidence>